<dbReference type="AlphaFoldDB" id="A0AAN7C0K1"/>
<dbReference type="Pfam" id="PF20776">
    <property type="entry name" value="SLS1_N"/>
    <property type="match status" value="1"/>
</dbReference>
<comment type="caution">
    <text evidence="5">The sequence shown here is derived from an EMBL/GenBank/DDBJ whole genome shotgun (WGS) entry which is preliminary data.</text>
</comment>
<evidence type="ECO:0000259" key="2">
    <source>
        <dbReference type="Pfam" id="PF14611"/>
    </source>
</evidence>
<dbReference type="InterPro" id="IPR048400">
    <property type="entry name" value="SLS1_N"/>
</dbReference>
<evidence type="ECO:0000313" key="6">
    <source>
        <dbReference type="Proteomes" id="UP001301958"/>
    </source>
</evidence>
<protein>
    <submittedName>
        <fullName evidence="5">Mitochondrial inner-membrane-bound regulator-domain-containing protein</fullName>
    </submittedName>
</protein>
<organism evidence="5 6">
    <name type="scientific">Podospora fimiseda</name>
    <dbReference type="NCBI Taxonomy" id="252190"/>
    <lineage>
        <taxon>Eukaryota</taxon>
        <taxon>Fungi</taxon>
        <taxon>Dikarya</taxon>
        <taxon>Ascomycota</taxon>
        <taxon>Pezizomycotina</taxon>
        <taxon>Sordariomycetes</taxon>
        <taxon>Sordariomycetidae</taxon>
        <taxon>Sordariales</taxon>
        <taxon>Podosporaceae</taxon>
        <taxon>Podospora</taxon>
    </lineage>
</organism>
<feature type="region of interest" description="Disordered" evidence="1">
    <location>
        <begin position="71"/>
        <end position="109"/>
    </location>
</feature>
<evidence type="ECO:0000259" key="4">
    <source>
        <dbReference type="Pfam" id="PF20778"/>
    </source>
</evidence>
<feature type="compositionally biased region" description="Basic and acidic residues" evidence="1">
    <location>
        <begin position="86"/>
        <end position="104"/>
    </location>
</feature>
<feature type="domain" description="SLS1 N-terminal" evidence="3">
    <location>
        <begin position="221"/>
        <end position="337"/>
    </location>
</feature>
<name>A0AAN7C0K1_9PEZI</name>
<dbReference type="Proteomes" id="UP001301958">
    <property type="component" value="Unassembled WGS sequence"/>
</dbReference>
<feature type="domain" description="SLS1 C-terminal" evidence="4">
    <location>
        <begin position="516"/>
        <end position="830"/>
    </location>
</feature>
<reference evidence="5" key="1">
    <citation type="journal article" date="2023" name="Mol. Phylogenet. Evol.">
        <title>Genome-scale phylogeny and comparative genomics of the fungal order Sordariales.</title>
        <authorList>
            <person name="Hensen N."/>
            <person name="Bonometti L."/>
            <person name="Westerberg I."/>
            <person name="Brannstrom I.O."/>
            <person name="Guillou S."/>
            <person name="Cros-Aarteil S."/>
            <person name="Calhoun S."/>
            <person name="Haridas S."/>
            <person name="Kuo A."/>
            <person name="Mondo S."/>
            <person name="Pangilinan J."/>
            <person name="Riley R."/>
            <person name="LaButti K."/>
            <person name="Andreopoulos B."/>
            <person name="Lipzen A."/>
            <person name="Chen C."/>
            <person name="Yan M."/>
            <person name="Daum C."/>
            <person name="Ng V."/>
            <person name="Clum A."/>
            <person name="Steindorff A."/>
            <person name="Ohm R.A."/>
            <person name="Martin F."/>
            <person name="Silar P."/>
            <person name="Natvig D.O."/>
            <person name="Lalanne C."/>
            <person name="Gautier V."/>
            <person name="Ament-Velasquez S.L."/>
            <person name="Kruys A."/>
            <person name="Hutchinson M.I."/>
            <person name="Powell A.J."/>
            <person name="Barry K."/>
            <person name="Miller A.N."/>
            <person name="Grigoriev I.V."/>
            <person name="Debuchy R."/>
            <person name="Gladieux P."/>
            <person name="Hiltunen Thoren M."/>
            <person name="Johannesson H."/>
        </authorList>
    </citation>
    <scope>NUCLEOTIDE SEQUENCE</scope>
    <source>
        <strain evidence="5">CBS 990.96</strain>
    </source>
</reference>
<dbReference type="GO" id="GO:0005743">
    <property type="term" value="C:mitochondrial inner membrane"/>
    <property type="evidence" value="ECO:0007669"/>
    <property type="project" value="InterPro"/>
</dbReference>
<keyword evidence="6" id="KW-1185">Reference proteome</keyword>
<proteinExistence type="predicted"/>
<evidence type="ECO:0000259" key="3">
    <source>
        <dbReference type="Pfam" id="PF20776"/>
    </source>
</evidence>
<sequence length="947" mass="107165">MLGRRVTGNSSFICMRCRLQQRIQLSAAGATKRPPFSFPSYTALSSFSTRASSFSISPLSVSRGFRRHFGTEPAAAPEPEPEPESTEPRPEPELHPTVHGREFDPYFDVDTDPRADSFQRRYMDSEEFKAAFEQDTEALTNPLRRDPARPRVPRWWKNRNMLVTTTEEEIPVDILGSPGSTLVIRELEKRRKAVPLPELTPKDPLKVSLEDLMAEVDSNNRATVEEYIVNINELQPQESRLITTKEFLELKDALVKGFTTPQLHSYMKQWERAQRIKGPEKSRTDRPWMVERRQWVPIIENAVETDEPALYGYILPGMTPKERSAIRVMRVCWDLSVREVAANQGYLDVRFRDVEFSLLTLGSQIWLKLIARRYLKPGKQIELYRQSNFVSIMAPMHTAYLILETINVFLDNTVTERFPIGLISPSPISLGRGVLNRLGLMTSSVVRVDPTGREITVTWIEMPDRVRKTEVETPGEMVLRLLTYAYRTKPRNSYSLVMVAEDAEGRYLSEADCESKLAWQERFSKWARWTSSLPLSNSPHPSTAVRGPPEGGQIPAGILPLPLQSNADPLALSGDSNNLWSPEPITETSAAFGRVLFSHEGVTSPLANPEVLPAPNSHLSRTFTPILPAVRAMCFRTNLYEEGLWHTIVVMRLVPAPDLPKEIVASAPELEIRLEADHSEIIRIISLRAITKIWTGDVLFPKSHVDVRLTQTQFYELQGKDVVDENAQEIIRFLKDSDLRPWEGHIATPPSAEDVLIPLKFLNPQPKVDSIIKDGDDRLVKIDYVFGGLEIRRTITAEHEGMKMRYTNYEGGHRRGRRSELSIEPVRVDPSTLKNGVPVMDKEKEPEVQAKILETLYKKKLPMASNLNIDVTIDALEVDDDETRWMTGSSAATAGIPGGDDAVDSEAIANKPDIDEPVTEEEFLHTVSKIATGRTSMFWFGKYKRTP</sequence>
<accession>A0AAN7C0K1</accession>
<evidence type="ECO:0000256" key="1">
    <source>
        <dbReference type="SAM" id="MobiDB-lite"/>
    </source>
</evidence>
<dbReference type="InterPro" id="IPR032741">
    <property type="entry name" value="Sls1_KH-1"/>
</dbReference>
<gene>
    <name evidence="5" type="ORF">QBC38DRAFT_405794</name>
</gene>
<feature type="region of interest" description="Disordered" evidence="1">
    <location>
        <begin position="536"/>
        <end position="559"/>
    </location>
</feature>
<evidence type="ECO:0000313" key="5">
    <source>
        <dbReference type="EMBL" id="KAK4232343.1"/>
    </source>
</evidence>
<dbReference type="EMBL" id="MU865288">
    <property type="protein sequence ID" value="KAK4232343.1"/>
    <property type="molecule type" value="Genomic_DNA"/>
</dbReference>
<dbReference type="Pfam" id="PF20778">
    <property type="entry name" value="SLS1_C"/>
    <property type="match status" value="1"/>
</dbReference>
<dbReference type="Pfam" id="PF14611">
    <property type="entry name" value="KH_SLS1_1"/>
    <property type="match status" value="1"/>
</dbReference>
<feature type="domain" description="SLS1 first KH" evidence="2">
    <location>
        <begin position="345"/>
        <end position="412"/>
    </location>
</feature>
<dbReference type="InterPro" id="IPR048401">
    <property type="entry name" value="SLS1_C"/>
</dbReference>
<reference evidence="5" key="2">
    <citation type="submission" date="2023-05" db="EMBL/GenBank/DDBJ databases">
        <authorList>
            <consortium name="Lawrence Berkeley National Laboratory"/>
            <person name="Steindorff A."/>
            <person name="Hensen N."/>
            <person name="Bonometti L."/>
            <person name="Westerberg I."/>
            <person name="Brannstrom I.O."/>
            <person name="Guillou S."/>
            <person name="Cros-Aarteil S."/>
            <person name="Calhoun S."/>
            <person name="Haridas S."/>
            <person name="Kuo A."/>
            <person name="Mondo S."/>
            <person name="Pangilinan J."/>
            <person name="Riley R."/>
            <person name="Labutti K."/>
            <person name="Andreopoulos B."/>
            <person name="Lipzen A."/>
            <person name="Chen C."/>
            <person name="Yanf M."/>
            <person name="Daum C."/>
            <person name="Ng V."/>
            <person name="Clum A."/>
            <person name="Ohm R."/>
            <person name="Martin F."/>
            <person name="Silar P."/>
            <person name="Natvig D."/>
            <person name="Lalanne C."/>
            <person name="Gautier V."/>
            <person name="Ament-Velasquez S.L."/>
            <person name="Kruys A."/>
            <person name="Hutchinson M.I."/>
            <person name="Powell A.J."/>
            <person name="Barry K."/>
            <person name="Miller A.N."/>
            <person name="Grigoriev I.V."/>
            <person name="Debuchy R."/>
            <person name="Gladieux P."/>
            <person name="Thoren M.H."/>
            <person name="Johannesson H."/>
        </authorList>
    </citation>
    <scope>NUCLEOTIDE SEQUENCE</scope>
    <source>
        <strain evidence="5">CBS 990.96</strain>
    </source>
</reference>